<organism evidence="2 3">
    <name type="scientific">Desulfoprunum benzoelyticum</name>
    <dbReference type="NCBI Taxonomy" id="1506996"/>
    <lineage>
        <taxon>Bacteria</taxon>
        <taxon>Pseudomonadati</taxon>
        <taxon>Thermodesulfobacteriota</taxon>
        <taxon>Desulfobulbia</taxon>
        <taxon>Desulfobulbales</taxon>
        <taxon>Desulfobulbaceae</taxon>
        <taxon>Desulfoprunum</taxon>
    </lineage>
</organism>
<dbReference type="AlphaFoldDB" id="A0A840UR30"/>
<sequence length="182" mass="20625">MGNSFREQLLKLGLVEKKQVDQVKKKQYLTKKQQQRSRAQEIVDENKALALQAQAEKKERERLRNQQREEELRRKQEAEQVRQLIASHCLAQDRQGTAFRFADGGKVQRIFVAAAMVDGLSRGLLAISRSGPAYEVIPAGIAEKIIRLDPAVIVLWNRDPKNAAATADDAYAGYEIPDDLVW</sequence>
<keyword evidence="3" id="KW-1185">Reference proteome</keyword>
<accession>A0A840UR30</accession>
<proteinExistence type="predicted"/>
<evidence type="ECO:0008006" key="4">
    <source>
        <dbReference type="Google" id="ProtNLM"/>
    </source>
</evidence>
<dbReference type="Pfam" id="PF09831">
    <property type="entry name" value="DUF2058"/>
    <property type="match status" value="1"/>
</dbReference>
<dbReference type="InterPro" id="IPR018636">
    <property type="entry name" value="DUF2058"/>
</dbReference>
<keyword evidence="1" id="KW-0175">Coiled coil</keyword>
<reference evidence="2 3" key="1">
    <citation type="submission" date="2020-08" db="EMBL/GenBank/DDBJ databases">
        <title>Genomic Encyclopedia of Type Strains, Phase IV (KMG-IV): sequencing the most valuable type-strain genomes for metagenomic binning, comparative biology and taxonomic classification.</title>
        <authorList>
            <person name="Goeker M."/>
        </authorList>
    </citation>
    <scope>NUCLEOTIDE SEQUENCE [LARGE SCALE GENOMIC DNA]</scope>
    <source>
        <strain evidence="2 3">DSM 28570</strain>
    </source>
</reference>
<comment type="caution">
    <text evidence="2">The sequence shown here is derived from an EMBL/GenBank/DDBJ whole genome shotgun (WGS) entry which is preliminary data.</text>
</comment>
<evidence type="ECO:0000256" key="1">
    <source>
        <dbReference type="SAM" id="Coils"/>
    </source>
</evidence>
<name>A0A840UR30_9BACT</name>
<dbReference type="Proteomes" id="UP000539642">
    <property type="component" value="Unassembled WGS sequence"/>
</dbReference>
<evidence type="ECO:0000313" key="2">
    <source>
        <dbReference type="EMBL" id="MBB5347103.1"/>
    </source>
</evidence>
<protein>
    <recommendedName>
        <fullName evidence="4">Nucleoprotein/polynucleotide-associated enzyme</fullName>
    </recommendedName>
</protein>
<gene>
    <name evidence="2" type="ORF">HNQ81_000813</name>
</gene>
<evidence type="ECO:0000313" key="3">
    <source>
        <dbReference type="Proteomes" id="UP000539642"/>
    </source>
</evidence>
<dbReference type="EMBL" id="JACHEO010000002">
    <property type="protein sequence ID" value="MBB5347103.1"/>
    <property type="molecule type" value="Genomic_DNA"/>
</dbReference>
<dbReference type="RefSeq" id="WP_183348554.1">
    <property type="nucleotide sequence ID" value="NZ_JACHEO010000002.1"/>
</dbReference>
<feature type="coiled-coil region" evidence="1">
    <location>
        <begin position="39"/>
        <end position="80"/>
    </location>
</feature>